<proteinExistence type="predicted"/>
<dbReference type="Proteomes" id="UP000064201">
    <property type="component" value="Chromosome"/>
</dbReference>
<gene>
    <name evidence="1" type="ORF">TVD_12130</name>
</gene>
<dbReference type="AlphaFoldDB" id="A0A0G3G482"/>
<accession>A0A0G3G482</accession>
<evidence type="ECO:0000313" key="2">
    <source>
        <dbReference type="Proteomes" id="UP000064201"/>
    </source>
</evidence>
<dbReference type="RefSeq" id="WP_019567622.1">
    <property type="nucleotide sequence ID" value="NZ_CP011367.1"/>
</dbReference>
<organism evidence="1 2">
    <name type="scientific">Thioalkalivibrio versutus</name>
    <dbReference type="NCBI Taxonomy" id="106634"/>
    <lineage>
        <taxon>Bacteria</taxon>
        <taxon>Pseudomonadati</taxon>
        <taxon>Pseudomonadota</taxon>
        <taxon>Gammaproteobacteria</taxon>
        <taxon>Chromatiales</taxon>
        <taxon>Ectothiorhodospiraceae</taxon>
        <taxon>Thioalkalivibrio</taxon>
    </lineage>
</organism>
<dbReference type="KEGG" id="tvr:TVD_12130"/>
<dbReference type="EMBL" id="CP011367">
    <property type="protein sequence ID" value="AKJ96055.1"/>
    <property type="molecule type" value="Genomic_DNA"/>
</dbReference>
<dbReference type="PATRIC" id="fig|106634.4.peg.2472"/>
<name>A0A0G3G482_9GAMM</name>
<reference evidence="1 2" key="1">
    <citation type="submission" date="2015-04" db="EMBL/GenBank/DDBJ databases">
        <title>Complete Sequence for the Genome of the Thioalkalivibrio versutus D301.</title>
        <authorList>
            <person name="Mu T."/>
            <person name="Zhou J."/>
            <person name="Xu X."/>
        </authorList>
    </citation>
    <scope>NUCLEOTIDE SEQUENCE [LARGE SCALE GENOMIC DNA]</scope>
    <source>
        <strain evidence="1 2">D301</strain>
    </source>
</reference>
<sequence>MYSRHTEIPTLDVRPGWLVEARYFNQVRRALARLGPEIRLSPSGLKQLDLILQRDAWIVVDRVLNDMPVVAWTAFHSRGRRSLHRPVACELLLFHAMASMVMNRTLSAMEAELSAAIAEAAPPPSLGKVLPFHPRSCA</sequence>
<evidence type="ECO:0000313" key="1">
    <source>
        <dbReference type="EMBL" id="AKJ96055.1"/>
    </source>
</evidence>
<protein>
    <submittedName>
        <fullName evidence="1">Uncharacterized protein</fullName>
    </submittedName>
</protein>
<dbReference type="OrthoDB" id="8480203at2"/>
<keyword evidence="2" id="KW-1185">Reference proteome</keyword>
<dbReference type="STRING" id="106634.TVD_12130"/>